<evidence type="ECO:0000313" key="2">
    <source>
        <dbReference type="EMBL" id="OBQ44029.1"/>
    </source>
</evidence>
<gene>
    <name evidence="2" type="ORF">AN484_09245</name>
</gene>
<dbReference type="InterPro" id="IPR036291">
    <property type="entry name" value="NAD(P)-bd_dom_sf"/>
</dbReference>
<protein>
    <submittedName>
        <fullName evidence="2">Short-chain dehydrogenase</fullName>
    </submittedName>
</protein>
<dbReference type="InterPro" id="IPR002347">
    <property type="entry name" value="SDR_fam"/>
</dbReference>
<evidence type="ECO:0000313" key="3">
    <source>
        <dbReference type="Proteomes" id="UP000092093"/>
    </source>
</evidence>
<reference evidence="2 3" key="1">
    <citation type="submission" date="2015-09" db="EMBL/GenBank/DDBJ databases">
        <title>Aphanizomenon flos-aquae WA102.</title>
        <authorList>
            <person name="Driscoll C."/>
        </authorList>
    </citation>
    <scope>NUCLEOTIDE SEQUENCE [LARGE SCALE GENOMIC DNA]</scope>
    <source>
        <strain evidence="2">WA102</strain>
    </source>
</reference>
<name>A0A1B7X3V0_APHFL</name>
<dbReference type="Pfam" id="PF00106">
    <property type="entry name" value="adh_short"/>
    <property type="match status" value="1"/>
</dbReference>
<dbReference type="PATRIC" id="fig|1710896.3.peg.6137"/>
<dbReference type="EMBL" id="LJOW01000035">
    <property type="protein sequence ID" value="OBQ44029.1"/>
    <property type="molecule type" value="Genomic_DNA"/>
</dbReference>
<keyword evidence="1" id="KW-1133">Transmembrane helix</keyword>
<dbReference type="Proteomes" id="UP000092093">
    <property type="component" value="Unassembled WGS sequence"/>
</dbReference>
<dbReference type="AlphaFoldDB" id="A0A1B7X3V0"/>
<sequence>MKHLQGKIALVTGATRGIGKGIAIGLGESGATVYITGRTLEPTNDSLGGSLQETQTAVIEAGGVCIPIQVNHSDDQQICRLFERIEREQNGQLDILVNNVYAGVQSIREAYGKTFWELEPSFWDAANNVGLRGHYVASIYAARMMTKRKQGIIFTISSWGGMSYIFNVPYGVGKSACDRLAADMAKELKQYNVTSLAIYPGIVGTEQITNFAKEQSSENGNSSLFADGYNWETPLFTGRAIASLATDANIIKYTGKIQIVAEVAKKYGIVDQNGNRPVSLRSLRFILAIAIPFLRNYAWLIPDLTIPWLVIFFLMISSRF</sequence>
<dbReference type="Gene3D" id="3.40.50.720">
    <property type="entry name" value="NAD(P)-binding Rossmann-like Domain"/>
    <property type="match status" value="1"/>
</dbReference>
<keyword evidence="1" id="KW-0812">Transmembrane</keyword>
<dbReference type="SUPFAM" id="SSF51735">
    <property type="entry name" value="NAD(P)-binding Rossmann-fold domains"/>
    <property type="match status" value="1"/>
</dbReference>
<dbReference type="PANTHER" id="PTHR44147:SF2">
    <property type="entry name" value="DEHYDROGENASE_REDUCTASE SDR FAMILY MEMBER 1"/>
    <property type="match status" value="1"/>
</dbReference>
<dbReference type="PANTHER" id="PTHR44147">
    <property type="entry name" value="DEHYDROGENASE/REDUCTASE SDR FAMILY MEMBER 1"/>
    <property type="match status" value="1"/>
</dbReference>
<dbReference type="PRINTS" id="PR00081">
    <property type="entry name" value="GDHRDH"/>
</dbReference>
<evidence type="ECO:0000256" key="1">
    <source>
        <dbReference type="SAM" id="Phobius"/>
    </source>
</evidence>
<accession>A0A1B7X3V0</accession>
<feature type="transmembrane region" description="Helical" evidence="1">
    <location>
        <begin position="297"/>
        <end position="316"/>
    </location>
</feature>
<keyword evidence="1" id="KW-0472">Membrane</keyword>
<organism evidence="2 3">
    <name type="scientific">Aphanizomenon flos-aquae WA102</name>
    <dbReference type="NCBI Taxonomy" id="1710896"/>
    <lineage>
        <taxon>Bacteria</taxon>
        <taxon>Bacillati</taxon>
        <taxon>Cyanobacteriota</taxon>
        <taxon>Cyanophyceae</taxon>
        <taxon>Nostocales</taxon>
        <taxon>Aphanizomenonaceae</taxon>
        <taxon>Aphanizomenon</taxon>
    </lineage>
</organism>
<proteinExistence type="predicted"/>
<comment type="caution">
    <text evidence="2">The sequence shown here is derived from an EMBL/GenBank/DDBJ whole genome shotgun (WGS) entry which is preliminary data.</text>
</comment>